<name>A0A345XZS5_9ACTN</name>
<gene>
    <name evidence="1" type="ORF">DVA86_06895</name>
</gene>
<keyword evidence="2" id="KW-1185">Reference proteome</keyword>
<evidence type="ECO:0000313" key="2">
    <source>
        <dbReference type="Proteomes" id="UP000254425"/>
    </source>
</evidence>
<proteinExistence type="predicted"/>
<reference evidence="1 2" key="1">
    <citation type="submission" date="2018-07" db="EMBL/GenBank/DDBJ databases">
        <title>Draft genome of the type strain Streptomyces armeniacus ATCC 15676.</title>
        <authorList>
            <person name="Labana P."/>
            <person name="Gosse J.T."/>
            <person name="Boddy C.N."/>
        </authorList>
    </citation>
    <scope>NUCLEOTIDE SEQUENCE [LARGE SCALE GENOMIC DNA]</scope>
    <source>
        <strain evidence="1 2">ATCC 15676</strain>
    </source>
</reference>
<dbReference type="AlphaFoldDB" id="A0A345XZS5"/>
<dbReference type="EMBL" id="CP031320">
    <property type="protein sequence ID" value="AXK37141.1"/>
    <property type="molecule type" value="Genomic_DNA"/>
</dbReference>
<accession>A0A345XZS5</accession>
<dbReference type="KEGG" id="sarm:DVA86_06895"/>
<dbReference type="Gene3D" id="3.30.70.20">
    <property type="match status" value="1"/>
</dbReference>
<dbReference type="Proteomes" id="UP000254425">
    <property type="component" value="Chromosome"/>
</dbReference>
<organism evidence="1 2">
    <name type="scientific">Streptomyces armeniacus</name>
    <dbReference type="NCBI Taxonomy" id="83291"/>
    <lineage>
        <taxon>Bacteria</taxon>
        <taxon>Bacillati</taxon>
        <taxon>Actinomycetota</taxon>
        <taxon>Actinomycetes</taxon>
        <taxon>Kitasatosporales</taxon>
        <taxon>Streptomycetaceae</taxon>
        <taxon>Streptomyces</taxon>
    </lineage>
</organism>
<evidence type="ECO:0000313" key="1">
    <source>
        <dbReference type="EMBL" id="AXK37141.1"/>
    </source>
</evidence>
<sequence length="51" mass="5670">MCVLNEDSVFDQSEEDGRVVLLTDTPGPEVEATVRYAIQWCPARALSLTED</sequence>
<protein>
    <submittedName>
        <fullName evidence="1">Ferredoxin</fullName>
    </submittedName>
</protein>